<dbReference type="PANTHER" id="PTHR43977">
    <property type="entry name" value="STRUCTURAL MAINTENANCE OF CHROMOSOMES PROTEIN 3"/>
    <property type="match status" value="1"/>
</dbReference>
<dbReference type="HAMAP" id="MF_01894">
    <property type="entry name" value="Smc_prok"/>
    <property type="match status" value="1"/>
</dbReference>
<dbReference type="GO" id="GO:0030261">
    <property type="term" value="P:chromosome condensation"/>
    <property type="evidence" value="ECO:0007669"/>
    <property type="project" value="InterPro"/>
</dbReference>
<evidence type="ECO:0000256" key="4">
    <source>
        <dbReference type="ARBA" id="ARBA00022840"/>
    </source>
</evidence>
<accession>A0A345HV11</accession>
<feature type="coiled-coil region" evidence="7">
    <location>
        <begin position="418"/>
        <end position="452"/>
    </location>
</feature>
<name>A0A345HV11_9ACTN</name>
<comment type="domain">
    <text evidence="7">Contains large globular domains required for ATP hydrolysis at each terminus and a third globular domain forming a flexible hinge near the middle of the molecule. These domains are separated by coiled-coil structures.</text>
</comment>
<proteinExistence type="inferred from homology"/>
<dbReference type="InterPro" id="IPR003395">
    <property type="entry name" value="RecF/RecN/SMC_N"/>
</dbReference>
<evidence type="ECO:0000256" key="6">
    <source>
        <dbReference type="ARBA" id="ARBA00023125"/>
    </source>
</evidence>
<dbReference type="GO" id="GO:0016887">
    <property type="term" value="F:ATP hydrolysis activity"/>
    <property type="evidence" value="ECO:0007669"/>
    <property type="project" value="InterPro"/>
</dbReference>
<feature type="compositionally biased region" description="Low complexity" evidence="8">
    <location>
        <begin position="788"/>
        <end position="798"/>
    </location>
</feature>
<protein>
    <recommendedName>
        <fullName evidence="7">Chromosome partition protein Smc</fullName>
    </recommendedName>
</protein>
<evidence type="ECO:0000313" key="10">
    <source>
        <dbReference type="EMBL" id="AXG80535.1"/>
    </source>
</evidence>
<dbReference type="InterPro" id="IPR024704">
    <property type="entry name" value="SMC"/>
</dbReference>
<feature type="region of interest" description="Disordered" evidence="8">
    <location>
        <begin position="570"/>
        <end position="631"/>
    </location>
</feature>
<feature type="domain" description="SMC hinge" evidence="9">
    <location>
        <begin position="512"/>
        <end position="687"/>
    </location>
</feature>
<dbReference type="OrthoDB" id="9808768at2"/>
<feature type="binding site" evidence="7">
    <location>
        <begin position="32"/>
        <end position="39"/>
    </location>
    <ligand>
        <name>ATP</name>
        <dbReference type="ChEBI" id="CHEBI:30616"/>
    </ligand>
</feature>
<feature type="region of interest" description="Disordered" evidence="8">
    <location>
        <begin position="771"/>
        <end position="798"/>
    </location>
</feature>
<dbReference type="KEGG" id="spad:DVK44_25870"/>
<feature type="coiled-coil region" evidence="7">
    <location>
        <begin position="330"/>
        <end position="382"/>
    </location>
</feature>
<comment type="similarity">
    <text evidence="7">Belongs to the SMC family.</text>
</comment>
<dbReference type="Gene3D" id="3.40.50.300">
    <property type="entry name" value="P-loop containing nucleotide triphosphate hydrolases"/>
    <property type="match status" value="2"/>
</dbReference>
<dbReference type="FunFam" id="3.40.50.300:FF:000984">
    <property type="entry name" value="Chromosome partition protein Smc"/>
    <property type="match status" value="1"/>
</dbReference>
<comment type="subcellular location">
    <subcellularLocation>
        <location evidence="1 7">Cytoplasm</location>
    </subcellularLocation>
</comment>
<dbReference type="PIRSF" id="PIRSF005719">
    <property type="entry name" value="SMC"/>
    <property type="match status" value="1"/>
</dbReference>
<dbReference type="CDD" id="cd03278">
    <property type="entry name" value="ABC_SMC_barmotin"/>
    <property type="match status" value="2"/>
</dbReference>
<dbReference type="GO" id="GO:0007062">
    <property type="term" value="P:sister chromatid cohesion"/>
    <property type="evidence" value="ECO:0007669"/>
    <property type="project" value="InterPro"/>
</dbReference>
<keyword evidence="4 7" id="KW-0067">ATP-binding</keyword>
<dbReference type="Pfam" id="PF02463">
    <property type="entry name" value="SMC_N"/>
    <property type="match status" value="1"/>
</dbReference>
<evidence type="ECO:0000256" key="2">
    <source>
        <dbReference type="ARBA" id="ARBA00022490"/>
    </source>
</evidence>
<dbReference type="GO" id="GO:0005524">
    <property type="term" value="F:ATP binding"/>
    <property type="evidence" value="ECO:0007669"/>
    <property type="project" value="UniProtKB-UniRule"/>
</dbReference>
<keyword evidence="2 7" id="KW-0963">Cytoplasm</keyword>
<dbReference type="InterPro" id="IPR010935">
    <property type="entry name" value="SMC_hinge"/>
</dbReference>
<dbReference type="SUPFAM" id="SSF52540">
    <property type="entry name" value="P-loop containing nucleoside triphosphate hydrolases"/>
    <property type="match status" value="1"/>
</dbReference>
<dbReference type="InterPro" id="IPR011890">
    <property type="entry name" value="SMC_prok"/>
</dbReference>
<feature type="region of interest" description="Disordered" evidence="8">
    <location>
        <begin position="1003"/>
        <end position="1037"/>
    </location>
</feature>
<dbReference type="InterPro" id="IPR036277">
    <property type="entry name" value="SMC_hinge_sf"/>
</dbReference>
<keyword evidence="5 7" id="KW-0175">Coiled coil</keyword>
<evidence type="ECO:0000256" key="5">
    <source>
        <dbReference type="ARBA" id="ARBA00023054"/>
    </source>
</evidence>
<evidence type="ECO:0000256" key="8">
    <source>
        <dbReference type="SAM" id="MobiDB-lite"/>
    </source>
</evidence>
<feature type="coiled-coil region" evidence="7">
    <location>
        <begin position="879"/>
        <end position="969"/>
    </location>
</feature>
<evidence type="ECO:0000256" key="7">
    <source>
        <dbReference type="HAMAP-Rule" id="MF_01894"/>
    </source>
</evidence>
<organism evidence="10 11">
    <name type="scientific">Streptomyces paludis</name>
    <dbReference type="NCBI Taxonomy" id="2282738"/>
    <lineage>
        <taxon>Bacteria</taxon>
        <taxon>Bacillati</taxon>
        <taxon>Actinomycetota</taxon>
        <taxon>Actinomycetes</taxon>
        <taxon>Kitasatosporales</taxon>
        <taxon>Streptomycetaceae</taxon>
        <taxon>Streptomyces</taxon>
    </lineage>
</organism>
<dbReference type="Pfam" id="PF06470">
    <property type="entry name" value="SMC_hinge"/>
    <property type="match status" value="1"/>
</dbReference>
<dbReference type="GO" id="GO:0005737">
    <property type="term" value="C:cytoplasm"/>
    <property type="evidence" value="ECO:0007669"/>
    <property type="project" value="UniProtKB-SubCell"/>
</dbReference>
<dbReference type="GO" id="GO:0006260">
    <property type="term" value="P:DNA replication"/>
    <property type="evidence" value="ECO:0007669"/>
    <property type="project" value="UniProtKB-UniRule"/>
</dbReference>
<comment type="subunit">
    <text evidence="7">Homodimer.</text>
</comment>
<feature type="compositionally biased region" description="Low complexity" evidence="8">
    <location>
        <begin position="601"/>
        <end position="624"/>
    </location>
</feature>
<sequence length="1255" mass="133540">MHLKAMTLRGFKSFASATTLRFEPGITCVVGPNGSGKSNVVDALSWVMGEQGAKSLRGGKMEDVIFAGTAGRPPLGRAEVSLTIDNSDGALPIEYAEVTITRIMFRNGGSEYQINGDTCRLLDIQDLLSDSGIGREMHVIVGQGRLDSVLHADAMERRGLIEEAAGVLKHRKRKEKALRKLEAMKANLARVQDLTDELRRQLKPLGRQAAVARRAAVIQADLRDARLRLLADDLVTLRDALRTEIADEAELKRRKEDAERRLGEALAREAELEDEVRRLAPRLQRARSTWYELSQLAERVRGTISLADARVTSATAVPPEEPRGRDPEDLEREAARIREQEAELTAALEAAEHAREDTVAHRTELERELAAEERRLRDAARALADRREGLARLAGQVTAARGRAAAARAEIGRLAAARDGAAARSAAARAEYEQLKAEVAGLDADDEELAERYATARHALADVEAGLTAARDAATAADRERAALAARHDALALGLRRKDGTGALLAAHDRLTGLLGPAAELLDVTPGYEIPVAAALGAAADALAVTTPSAAADALRLLRAEDAGRAALLLGGAPRPAPPPAPAGVPGQAGAPPGPVPDQPAPDAAGPAGRSTAAAPGVPPQAGARTGAEAVARDTDTGALLCAGTPGGSGPRVADLVRGPAALLESVGRLVRDMVVVATLEDAEHLLAARPEAIAVTADGDVLGAHFAHGGSAGAPSLLEVRAAVDEAAGALAELTVRCEELAGAQRAAAGRRDTCAALVEELGERRRAADRAKSAVSGRLGRLSGQARGAQGEAERTAAAVAGAEEALERATAEAEELAERLLVAEESAPAGDGDGEPDTSVRDRLAADGANARQTEMEARLQVRTHEERVKGLAGRADGLDRAARAEREARARAERRRARLRHEAEVAAAVAAGARQLLAHVEASVVRAEADRAAAEEAGAVREQELAAERNRGRELKTELDRLTDSVHRGEVLGAEKRLRIEQLEAKAQDELGVEPAGLIAEYGPDQPVPSTSAGEEPGGEERGGEEPGGEETAVPYVRAEQEKRLRAAERAYQQLGKVNPLALEEFAALEERHRFLSEQLADLKKTRTDLLEVIRNVDERIEQVFTEAFRDTAAQFEGVFARLFPGGEGRLILTDPADMLTTGVEVEARPPGKKVKRLSLLSGGERSLTAVALLVSIFKARPSPFYVMDEVEAALDDTNLQRLIMLMRELRDSSQLIVITHQKRTMEVADALYGVSMQGDGVSKVISQRLR</sequence>
<dbReference type="FunFam" id="3.40.50.300:FF:000901">
    <property type="entry name" value="Chromosome partition protein Smc"/>
    <property type="match status" value="1"/>
</dbReference>
<dbReference type="GO" id="GO:0005694">
    <property type="term" value="C:chromosome"/>
    <property type="evidence" value="ECO:0007669"/>
    <property type="project" value="InterPro"/>
</dbReference>
<dbReference type="SUPFAM" id="SSF75553">
    <property type="entry name" value="Smc hinge domain"/>
    <property type="match status" value="1"/>
</dbReference>
<dbReference type="RefSeq" id="WP_114662365.1">
    <property type="nucleotide sequence ID" value="NZ_CP031194.1"/>
</dbReference>
<dbReference type="InterPro" id="IPR027417">
    <property type="entry name" value="P-loop_NTPase"/>
</dbReference>
<keyword evidence="11" id="KW-1185">Reference proteome</keyword>
<dbReference type="AlphaFoldDB" id="A0A345HV11"/>
<dbReference type="GO" id="GO:0003677">
    <property type="term" value="F:DNA binding"/>
    <property type="evidence" value="ECO:0007669"/>
    <property type="project" value="UniProtKB-UniRule"/>
</dbReference>
<feature type="coiled-coil region" evidence="7">
    <location>
        <begin position="1042"/>
        <end position="1104"/>
    </location>
</feature>
<dbReference type="EMBL" id="CP031194">
    <property type="protein sequence ID" value="AXG80535.1"/>
    <property type="molecule type" value="Genomic_DNA"/>
</dbReference>
<gene>
    <name evidence="7" type="primary">smc</name>
    <name evidence="10" type="ORF">DVK44_25870</name>
</gene>
<dbReference type="SMART" id="SM00968">
    <property type="entry name" value="SMC_hinge"/>
    <property type="match status" value="1"/>
</dbReference>
<comment type="function">
    <text evidence="7">Required for chromosome condensation and partitioning.</text>
</comment>
<dbReference type="Gene3D" id="1.20.1060.20">
    <property type="match status" value="1"/>
</dbReference>
<feature type="coiled-coil region" evidence="7">
    <location>
        <begin position="241"/>
        <end position="275"/>
    </location>
</feature>
<dbReference type="Proteomes" id="UP000253868">
    <property type="component" value="Chromosome"/>
</dbReference>
<feature type="coiled-coil region" evidence="7">
    <location>
        <begin position="167"/>
        <end position="201"/>
    </location>
</feature>
<evidence type="ECO:0000313" key="11">
    <source>
        <dbReference type="Proteomes" id="UP000253868"/>
    </source>
</evidence>
<evidence type="ECO:0000256" key="3">
    <source>
        <dbReference type="ARBA" id="ARBA00022741"/>
    </source>
</evidence>
<reference evidence="11" key="1">
    <citation type="submission" date="2018-07" db="EMBL/GenBank/DDBJ databases">
        <authorList>
            <person name="Zhao J."/>
        </authorList>
    </citation>
    <scope>NUCLEOTIDE SEQUENCE [LARGE SCALE GENOMIC DNA]</scope>
    <source>
        <strain evidence="11">GSSD-12</strain>
    </source>
</reference>
<evidence type="ECO:0000259" key="9">
    <source>
        <dbReference type="SMART" id="SM00968"/>
    </source>
</evidence>
<keyword evidence="6 7" id="KW-0238">DNA-binding</keyword>
<dbReference type="GO" id="GO:0007059">
    <property type="term" value="P:chromosome segregation"/>
    <property type="evidence" value="ECO:0007669"/>
    <property type="project" value="UniProtKB-UniRule"/>
</dbReference>
<keyword evidence="3 7" id="KW-0547">Nucleotide-binding</keyword>
<evidence type="ECO:0000256" key="1">
    <source>
        <dbReference type="ARBA" id="ARBA00004496"/>
    </source>
</evidence>